<dbReference type="PANTHER" id="PTHR46580">
    <property type="entry name" value="SENSOR KINASE-RELATED"/>
    <property type="match status" value="1"/>
</dbReference>
<keyword evidence="3" id="KW-1185">Reference proteome</keyword>
<protein>
    <submittedName>
        <fullName evidence="2">Repeat domain-containing protein</fullName>
    </submittedName>
</protein>
<organism evidence="2 3">
    <name type="scientific">Nannocystis exedens</name>
    <dbReference type="NCBI Taxonomy" id="54"/>
    <lineage>
        <taxon>Bacteria</taxon>
        <taxon>Pseudomonadati</taxon>
        <taxon>Myxococcota</taxon>
        <taxon>Polyangia</taxon>
        <taxon>Nannocystales</taxon>
        <taxon>Nannocystaceae</taxon>
        <taxon>Nannocystis</taxon>
    </lineage>
</organism>
<evidence type="ECO:0000313" key="3">
    <source>
        <dbReference type="Proteomes" id="UP000199400"/>
    </source>
</evidence>
<dbReference type="InterPro" id="IPR028994">
    <property type="entry name" value="Integrin_alpha_N"/>
</dbReference>
<evidence type="ECO:0000313" key="2">
    <source>
        <dbReference type="EMBL" id="SFE39508.1"/>
    </source>
</evidence>
<accession>A0A1I2A7G3</accession>
<dbReference type="AlphaFoldDB" id="A0A1I2A7G3"/>
<dbReference type="PROSITE" id="PS51257">
    <property type="entry name" value="PROKAR_LIPOPROTEIN"/>
    <property type="match status" value="1"/>
</dbReference>
<dbReference type="Gene3D" id="2.130.10.130">
    <property type="entry name" value="Integrin alpha, N-terminal"/>
    <property type="match status" value="2"/>
</dbReference>
<feature type="region of interest" description="Disordered" evidence="1">
    <location>
        <begin position="19"/>
        <end position="57"/>
    </location>
</feature>
<evidence type="ECO:0000256" key="1">
    <source>
        <dbReference type="SAM" id="MobiDB-lite"/>
    </source>
</evidence>
<dbReference type="PANTHER" id="PTHR46580:SF4">
    <property type="entry name" value="ATP_GTP-BINDING PROTEIN"/>
    <property type="match status" value="1"/>
</dbReference>
<gene>
    <name evidence="2" type="ORF">SAMN02745121_04093</name>
</gene>
<name>A0A1I2A7G3_9BACT</name>
<dbReference type="SUPFAM" id="SSF69318">
    <property type="entry name" value="Integrin alpha N-terminal domain"/>
    <property type="match status" value="1"/>
</dbReference>
<reference evidence="3" key="1">
    <citation type="submission" date="2016-10" db="EMBL/GenBank/DDBJ databases">
        <authorList>
            <person name="Varghese N."/>
            <person name="Submissions S."/>
        </authorList>
    </citation>
    <scope>NUCLEOTIDE SEQUENCE [LARGE SCALE GENOMIC DNA]</scope>
    <source>
        <strain evidence="3">ATCC 25963</strain>
    </source>
</reference>
<dbReference type="OrthoDB" id="5497173at2"/>
<dbReference type="EMBL" id="FOMX01000013">
    <property type="protein sequence ID" value="SFE39508.1"/>
    <property type="molecule type" value="Genomic_DNA"/>
</dbReference>
<dbReference type="Proteomes" id="UP000199400">
    <property type="component" value="Unassembled WGS sequence"/>
</dbReference>
<proteinExistence type="predicted"/>
<sequence length="612" mass="62080">MSSAASRSAVVVVLVSGCSSYDPGVGGSDDAGVELTEGAGSSDDGGDPDSGGPGPNACDDVCEDGAAMCDGDGVARCAAGEDGCRAWVPEGPCPEGQVCSDGVCAASAGFARQPAAWAVPVGGRAGEGFAAPTGEAAAVGDDVWTLLDLDGDGALDLVRTAAAYPAGDGFTTRTKGFPLAPFWEVHRGGGSDGFAAAPAAWLLPVGVGLAGRGLVAAAGEAVEVGDLVWATRDVDGDGRPDLVVTGERTGKADVVPLGWPDAPRWDVYLNDGARFAAEPQAWALPQGNDAGFFHHADGAPLTPNAPAWSLLDLDGDGWSDLVVTGRVSAKRHVSPGFPDSPFWEVHRGGATGFDAPLTVWAVPPGGGAKTGFASLSGVAESAGDQAWALLDLDGDRRRELVVTGQLDDVAAGPAALTIDGGQGWAVYPAGASGFELSPRTVALPTAGGGTGERGYYAVSGGQDGAGMSSAPYDATGWELLDLDGDGRLDLVVTNAAREIAGGVYKREALGGAEPYWDVYFGTGEGFVAATRWPTPSGGYLGRGFLWGRGQAAVPENEGTVLWHTGDLDGDGRPELVVTGLAAPNGDGAPWSWHVPGLAENSPRWRVYRSARP</sequence>
<dbReference type="STRING" id="54.SAMN02745121_04093"/>